<organism evidence="1 2">
    <name type="scientific">Polycladospora coralii</name>
    <dbReference type="NCBI Taxonomy" id="2771432"/>
    <lineage>
        <taxon>Bacteria</taxon>
        <taxon>Bacillati</taxon>
        <taxon>Bacillota</taxon>
        <taxon>Bacilli</taxon>
        <taxon>Bacillales</taxon>
        <taxon>Thermoactinomycetaceae</taxon>
        <taxon>Polycladospora</taxon>
    </lineage>
</organism>
<evidence type="ECO:0000313" key="1">
    <source>
        <dbReference type="EMBL" id="MBD1373298.1"/>
    </source>
</evidence>
<protein>
    <submittedName>
        <fullName evidence="1">Uncharacterized protein</fullName>
    </submittedName>
</protein>
<gene>
    <name evidence="1" type="ORF">IC620_13160</name>
</gene>
<proteinExistence type="predicted"/>
<reference evidence="1" key="1">
    <citation type="submission" date="2020-09" db="EMBL/GenBank/DDBJ databases">
        <title>A novel bacterium of genus Hazenella, isolated from South China Sea.</title>
        <authorList>
            <person name="Huang H."/>
            <person name="Mo K."/>
            <person name="Hu Y."/>
        </authorList>
    </citation>
    <scope>NUCLEOTIDE SEQUENCE</scope>
    <source>
        <strain evidence="1">IB182357</strain>
    </source>
</reference>
<dbReference type="AlphaFoldDB" id="A0A926NB60"/>
<comment type="caution">
    <text evidence="1">The sequence shown here is derived from an EMBL/GenBank/DDBJ whole genome shotgun (WGS) entry which is preliminary data.</text>
</comment>
<dbReference type="RefSeq" id="WP_191138100.1">
    <property type="nucleotide sequence ID" value="NZ_JACXAG020000001.1"/>
</dbReference>
<keyword evidence="2" id="KW-1185">Reference proteome</keyword>
<dbReference type="EMBL" id="JACXAH010000022">
    <property type="protein sequence ID" value="MBD1373298.1"/>
    <property type="molecule type" value="Genomic_DNA"/>
</dbReference>
<dbReference type="Proteomes" id="UP000661691">
    <property type="component" value="Unassembled WGS sequence"/>
</dbReference>
<sequence>MGIYVALIKEMEDAKKVIYQFGPNESCMGRIEFNKTKHEFYELDPVPGQEDDLYLKRAGISIIRYLKREHGTFDAERLDFDKIHFPDRLSYCS</sequence>
<accession>A0A926NB60</accession>
<evidence type="ECO:0000313" key="2">
    <source>
        <dbReference type="Proteomes" id="UP000661691"/>
    </source>
</evidence>
<name>A0A926NB60_9BACL</name>